<dbReference type="PANTHER" id="PTHR42951:SF4">
    <property type="entry name" value="ACYL-COENZYME A THIOESTERASE MBLAC2"/>
    <property type="match status" value="1"/>
</dbReference>
<sequence length="326" mass="35760">MKRLAGASALVASVVAGLLGASTVALAQADIATFNYHLQPRQIAQDTWVIEGAVDDFGRANGCNIINTAFIATGEGVVVINTGTSRLYGEQQRQTIEGVTREPVRHVFNLNLHPDYFFGNQAWADRPVQALPGTIAGQQAEGNAYADNLYRLCGDWMKATESTPANTPVEPQTRVVGGHKLELRRLRGHTADDLVVIDHTTGVLFAGGLIFSRRVPTTPHADFSAWLDSLDTLAHWQQSGVFKQVVPSHGPLHGGIVGIAETRDWLQWLTTTMRESAERGLDLSEVLRLPVPERFAAWAAQPAELQRSLAQWYPRYEQRAFSTSAR</sequence>
<dbReference type="PANTHER" id="PTHR42951">
    <property type="entry name" value="METALLO-BETA-LACTAMASE DOMAIN-CONTAINING"/>
    <property type="match status" value="1"/>
</dbReference>
<evidence type="ECO:0000313" key="4">
    <source>
        <dbReference type="EMBL" id="AOW13747.1"/>
    </source>
</evidence>
<feature type="signal peptide" evidence="2">
    <location>
        <begin position="1"/>
        <end position="27"/>
    </location>
</feature>
<feature type="domain" description="Metallo-beta-lactamase" evidence="3">
    <location>
        <begin position="65"/>
        <end position="249"/>
    </location>
</feature>
<evidence type="ECO:0000256" key="2">
    <source>
        <dbReference type="SAM" id="SignalP"/>
    </source>
</evidence>
<keyword evidence="2" id="KW-0732">Signal</keyword>
<dbReference type="STRING" id="1763535.LPB072_13730"/>
<dbReference type="KEGG" id="hyl:LPB072_13730"/>
<dbReference type="InterPro" id="IPR001279">
    <property type="entry name" value="Metallo-B-lactamas"/>
</dbReference>
<feature type="chain" id="PRO_5044549665" evidence="2">
    <location>
        <begin position="28"/>
        <end position="326"/>
    </location>
</feature>
<dbReference type="Proteomes" id="UP000185657">
    <property type="component" value="Unassembled WGS sequence"/>
</dbReference>
<reference evidence="5 6" key="1">
    <citation type="submission" date="2016-02" db="EMBL/GenBank/DDBJ databases">
        <title>Draft genome sequence of Hydrogenophaga sp. LPB0072.</title>
        <authorList>
            <person name="Shin S.-K."/>
            <person name="Yi H."/>
        </authorList>
    </citation>
    <scope>NUCLEOTIDE SEQUENCE [LARGE SCALE GENOMIC DNA]</scope>
    <source>
        <strain evidence="5 6">LPB0072</strain>
    </source>
</reference>
<dbReference type="CDD" id="cd16282">
    <property type="entry name" value="metallo-hydrolase-like_MBL-fold"/>
    <property type="match status" value="1"/>
</dbReference>
<accession>A0A167J1V9</accession>
<organism evidence="4 7">
    <name type="scientific">Hydrogenophaga crassostreae</name>
    <dbReference type="NCBI Taxonomy" id="1763535"/>
    <lineage>
        <taxon>Bacteria</taxon>
        <taxon>Pseudomonadati</taxon>
        <taxon>Pseudomonadota</taxon>
        <taxon>Betaproteobacteria</taxon>
        <taxon>Burkholderiales</taxon>
        <taxon>Comamonadaceae</taxon>
        <taxon>Hydrogenophaga</taxon>
    </lineage>
</organism>
<proteinExistence type="inferred from homology"/>
<dbReference type="SUPFAM" id="SSF56281">
    <property type="entry name" value="Metallo-hydrolase/oxidoreductase"/>
    <property type="match status" value="1"/>
</dbReference>
<reference evidence="4 7" key="2">
    <citation type="submission" date="2016-10" db="EMBL/GenBank/DDBJ databases">
        <title>Hydorgenophaga sp. LPB0072 isolated from gastropod.</title>
        <authorList>
            <person name="Kim E."/>
            <person name="Yi H."/>
        </authorList>
    </citation>
    <scope>NUCLEOTIDE SEQUENCE [LARGE SCALE GENOMIC DNA]</scope>
    <source>
        <strain evidence="4 7">LPB0072</strain>
    </source>
</reference>
<dbReference type="Gene3D" id="3.60.15.10">
    <property type="entry name" value="Ribonuclease Z/Hydroxyacylglutathione hydrolase-like"/>
    <property type="match status" value="1"/>
</dbReference>
<dbReference type="InterPro" id="IPR050855">
    <property type="entry name" value="NDM-1-like"/>
</dbReference>
<evidence type="ECO:0000313" key="7">
    <source>
        <dbReference type="Proteomes" id="UP000185680"/>
    </source>
</evidence>
<dbReference type="RefSeq" id="WP_066084828.1">
    <property type="nucleotide sequence ID" value="NZ_CP017476.1"/>
</dbReference>
<dbReference type="Pfam" id="PF00753">
    <property type="entry name" value="Lactamase_B"/>
    <property type="match status" value="1"/>
</dbReference>
<dbReference type="EMBL" id="LVWD01000001">
    <property type="protein sequence ID" value="OAD44290.1"/>
    <property type="molecule type" value="Genomic_DNA"/>
</dbReference>
<dbReference type="GO" id="GO:0016787">
    <property type="term" value="F:hydrolase activity"/>
    <property type="evidence" value="ECO:0007669"/>
    <property type="project" value="UniProtKB-KW"/>
</dbReference>
<evidence type="ECO:0000256" key="1">
    <source>
        <dbReference type="ARBA" id="ARBA00005250"/>
    </source>
</evidence>
<evidence type="ECO:0000313" key="5">
    <source>
        <dbReference type="EMBL" id="OAD44290.1"/>
    </source>
</evidence>
<name>A0A167J1V9_9BURK</name>
<dbReference type="OrthoDB" id="1273797at2"/>
<dbReference type="Proteomes" id="UP000185680">
    <property type="component" value="Chromosome"/>
</dbReference>
<evidence type="ECO:0000313" key="6">
    <source>
        <dbReference type="Proteomes" id="UP000185657"/>
    </source>
</evidence>
<dbReference type="GO" id="GO:0017001">
    <property type="term" value="P:antibiotic catabolic process"/>
    <property type="evidence" value="ECO:0007669"/>
    <property type="project" value="UniProtKB-ARBA"/>
</dbReference>
<dbReference type="InterPro" id="IPR030811">
    <property type="entry name" value="SoxH-rel_PQQ_1"/>
</dbReference>
<dbReference type="InterPro" id="IPR036866">
    <property type="entry name" value="RibonucZ/Hydroxyglut_hydro"/>
</dbReference>
<keyword evidence="4" id="KW-0378">Hydrolase</keyword>
<dbReference type="AlphaFoldDB" id="A0A167J1V9"/>
<dbReference type="SMART" id="SM00849">
    <property type="entry name" value="Lactamase_B"/>
    <property type="match status" value="1"/>
</dbReference>
<gene>
    <name evidence="4" type="ORF">LPB072_13730</name>
    <name evidence="5" type="ORF">LPB72_02095</name>
</gene>
<dbReference type="NCBIfam" id="TIGR04558">
    <property type="entry name" value="SoxH_rel_PQQ_1"/>
    <property type="match status" value="1"/>
</dbReference>
<dbReference type="EMBL" id="CP017476">
    <property type="protein sequence ID" value="AOW13747.1"/>
    <property type="molecule type" value="Genomic_DNA"/>
</dbReference>
<comment type="similarity">
    <text evidence="1">Belongs to the metallo-beta-lactamase superfamily. Class-B beta-lactamase family.</text>
</comment>
<keyword evidence="6" id="KW-1185">Reference proteome</keyword>
<protein>
    <submittedName>
        <fullName evidence="4">MBL fold metallo-hydrolase</fullName>
    </submittedName>
</protein>
<evidence type="ECO:0000259" key="3">
    <source>
        <dbReference type="SMART" id="SM00849"/>
    </source>
</evidence>